<keyword evidence="1" id="KW-1133">Transmembrane helix</keyword>
<protein>
    <submittedName>
        <fullName evidence="2">Uncharacterized protein</fullName>
    </submittedName>
</protein>
<reference evidence="2 3" key="1">
    <citation type="submission" date="2009-02" db="EMBL/GenBank/DDBJ databases">
        <authorList>
            <consortium name="The Broad Institute Genome Sequencing Platform"/>
            <person name="Feldgarden M."/>
            <person name="Young S.K."/>
            <person name="Kodira C.D."/>
            <person name="Zeng Q."/>
            <person name="Koehrsen M."/>
            <person name="Alvarado L."/>
            <person name="Berlin A."/>
            <person name="Borenstein D."/>
            <person name="Chen Z."/>
            <person name="Engels R."/>
            <person name="Freedman E."/>
            <person name="Gellesch M."/>
            <person name="Goldberg J."/>
            <person name="Griggs A."/>
            <person name="Gujja S."/>
            <person name="Heiman D."/>
            <person name="Hepburn T."/>
            <person name="Howarth C."/>
            <person name="Jen D."/>
            <person name="Larson L."/>
            <person name="Lewis B."/>
            <person name="Mehta T."/>
            <person name="Park D."/>
            <person name="Pearson M."/>
            <person name="Roberts A."/>
            <person name="Saif S."/>
            <person name="Shea T."/>
            <person name="Shenoy N."/>
            <person name="Sisk P."/>
            <person name="Stolte C."/>
            <person name="Sykes S."/>
            <person name="Walk T."/>
            <person name="White J."/>
            <person name="Yandava C."/>
            <person name="Gilmore M."/>
            <person name="Manson J."/>
            <person name="Palmer K."/>
            <person name="Carniol K."/>
            <person name="Lander E."/>
            <person name="Nusbaum C."/>
            <person name="Galagan J."/>
            <person name="Birren B."/>
        </authorList>
    </citation>
    <scope>NUCLEOTIDE SEQUENCE [LARGE SCALE GENOMIC DNA]</scope>
    <source>
        <strain evidence="2 3">EC20</strain>
    </source>
</reference>
<feature type="transmembrane region" description="Helical" evidence="1">
    <location>
        <begin position="6"/>
        <end position="28"/>
    </location>
</feature>
<keyword evidence="1" id="KW-0812">Transmembrane</keyword>
<accession>C9AD31</accession>
<organism evidence="2 3">
    <name type="scientific">Enterococcus casseliflavus EC20</name>
    <dbReference type="NCBI Taxonomy" id="565655"/>
    <lineage>
        <taxon>Bacteria</taxon>
        <taxon>Bacillati</taxon>
        <taxon>Bacillota</taxon>
        <taxon>Bacilli</taxon>
        <taxon>Lactobacillales</taxon>
        <taxon>Enterococcaceae</taxon>
        <taxon>Enterococcus</taxon>
    </lineage>
</organism>
<keyword evidence="1" id="KW-0472">Membrane</keyword>
<name>C9AD31_ENTCA</name>
<feature type="transmembrane region" description="Helical" evidence="1">
    <location>
        <begin position="93"/>
        <end position="112"/>
    </location>
</feature>
<gene>
    <name evidence="2" type="ORF">ECBG_03059</name>
</gene>
<reference evidence="2 3" key="2">
    <citation type="submission" date="2013-03" db="EMBL/GenBank/DDBJ databases">
        <title>The Genome Sequence of Enterococcus casseliflavus EC20 (899205).</title>
        <authorList>
            <consortium name="The Broad Institute Genomics Platform"/>
            <consortium name="The Broad Institute Genome Sequencing Center for Infectious Disease"/>
            <person name="Russ C."/>
            <person name="Feldgarden M."/>
            <person name="Gilmore M."/>
            <person name="Manson J."/>
            <person name="Palmer K."/>
            <person name="Carniol K."/>
            <person name="Walker B."/>
            <person name="Young S.K."/>
            <person name="Zeng Q."/>
            <person name="Gargeya S."/>
            <person name="Fitzgerald M."/>
            <person name="Haas B."/>
            <person name="Abouelleil A."/>
            <person name="Allen A.W."/>
            <person name="Alvarado L."/>
            <person name="Arachchi H.M."/>
            <person name="Berlin A.M."/>
            <person name="Chapman S.B."/>
            <person name="Gainer-Dewar J."/>
            <person name="Goldberg J."/>
            <person name="Griggs A."/>
            <person name="Gujja S."/>
            <person name="Hansen M."/>
            <person name="Howarth C."/>
            <person name="Imamovic A."/>
            <person name="Ireland A."/>
            <person name="Larimer J."/>
            <person name="McCowan C."/>
            <person name="Murphy C."/>
            <person name="Pearson M."/>
            <person name="Poon T.W."/>
            <person name="Priest M."/>
            <person name="Roberts A."/>
            <person name="Saif S."/>
            <person name="Shea T."/>
            <person name="Sisk P."/>
            <person name="Sykes S."/>
            <person name="Wortman J."/>
            <person name="Nusbaum C."/>
            <person name="Birren B."/>
        </authorList>
    </citation>
    <scope>NUCLEOTIDE SEQUENCE [LARGE SCALE GENOMIC DNA]</scope>
    <source>
        <strain evidence="2 3">EC20</strain>
    </source>
</reference>
<feature type="transmembrane region" description="Helical" evidence="1">
    <location>
        <begin position="49"/>
        <end position="73"/>
    </location>
</feature>
<dbReference type="eggNOG" id="ENOG5034BE8">
    <property type="taxonomic scope" value="Bacteria"/>
</dbReference>
<keyword evidence="3" id="KW-1185">Reference proteome</keyword>
<evidence type="ECO:0000256" key="1">
    <source>
        <dbReference type="SAM" id="Phobius"/>
    </source>
</evidence>
<dbReference type="Proteomes" id="UP000012675">
    <property type="component" value="Chromosome"/>
</dbReference>
<evidence type="ECO:0000313" key="2">
    <source>
        <dbReference type="EMBL" id="EEV40790.2"/>
    </source>
</evidence>
<proteinExistence type="predicted"/>
<sequence>MNIGEVIYSLSKYLVVTISIVASIYGGYEAIMLFKVENDEEKRIVSTTIAKAFGASVLLFLLYYIAQIAVKAVNVEQLTRLWKLLHFGNSGDFSELTAISVMMVILGIFLFIDKRKIHLS</sequence>
<dbReference type="KEGG" id="ecas:ECBG_03059"/>
<evidence type="ECO:0000313" key="3">
    <source>
        <dbReference type="Proteomes" id="UP000012675"/>
    </source>
</evidence>
<dbReference type="AlphaFoldDB" id="C9AD31"/>
<dbReference type="EMBL" id="CP004856">
    <property type="protein sequence ID" value="EEV40790.2"/>
    <property type="molecule type" value="Genomic_DNA"/>
</dbReference>
<dbReference type="HOGENOM" id="CLU_2046002_0_0_9"/>